<dbReference type="Proteomes" id="UP000094112">
    <property type="component" value="Unassembled WGS sequence"/>
</dbReference>
<gene>
    <name evidence="1" type="ORF">WICANDRAFT_84660</name>
</gene>
<dbReference type="AlphaFoldDB" id="A0A1E3P159"/>
<organism evidence="1 2">
    <name type="scientific">Wickerhamomyces anomalus (strain ATCC 58044 / CBS 1984 / NCYC 433 / NRRL Y-366-8)</name>
    <name type="common">Yeast</name>
    <name type="synonym">Hansenula anomala</name>
    <dbReference type="NCBI Taxonomy" id="683960"/>
    <lineage>
        <taxon>Eukaryota</taxon>
        <taxon>Fungi</taxon>
        <taxon>Dikarya</taxon>
        <taxon>Ascomycota</taxon>
        <taxon>Saccharomycotina</taxon>
        <taxon>Saccharomycetes</taxon>
        <taxon>Phaffomycetales</taxon>
        <taxon>Wickerhamomycetaceae</taxon>
        <taxon>Wickerhamomyces</taxon>
    </lineage>
</organism>
<protein>
    <submittedName>
        <fullName evidence="1">Uncharacterized protein</fullName>
    </submittedName>
</protein>
<dbReference type="RefSeq" id="XP_019038197.1">
    <property type="nucleotide sequence ID" value="XM_019185752.1"/>
</dbReference>
<accession>A0A1E3P159</accession>
<name>A0A1E3P159_WICAA</name>
<evidence type="ECO:0000313" key="2">
    <source>
        <dbReference type="Proteomes" id="UP000094112"/>
    </source>
</evidence>
<dbReference type="EMBL" id="KV454211">
    <property type="protein sequence ID" value="ODQ58990.1"/>
    <property type="molecule type" value="Genomic_DNA"/>
</dbReference>
<sequence length="53" mass="6333">MAFHVTGFGTSAIFFRHCRENRQKPAGRRWKEVCLKLNRELVETRTELLAWEI</sequence>
<dbReference type="GeneID" id="30202998"/>
<proteinExistence type="predicted"/>
<reference evidence="1 2" key="1">
    <citation type="journal article" date="2016" name="Proc. Natl. Acad. Sci. U.S.A.">
        <title>Comparative genomics of biotechnologically important yeasts.</title>
        <authorList>
            <person name="Riley R."/>
            <person name="Haridas S."/>
            <person name="Wolfe K.H."/>
            <person name="Lopes M.R."/>
            <person name="Hittinger C.T."/>
            <person name="Goeker M."/>
            <person name="Salamov A.A."/>
            <person name="Wisecaver J.H."/>
            <person name="Long T.M."/>
            <person name="Calvey C.H."/>
            <person name="Aerts A.L."/>
            <person name="Barry K.W."/>
            <person name="Choi C."/>
            <person name="Clum A."/>
            <person name="Coughlan A.Y."/>
            <person name="Deshpande S."/>
            <person name="Douglass A.P."/>
            <person name="Hanson S.J."/>
            <person name="Klenk H.-P."/>
            <person name="LaButti K.M."/>
            <person name="Lapidus A."/>
            <person name="Lindquist E.A."/>
            <person name="Lipzen A.M."/>
            <person name="Meier-Kolthoff J.P."/>
            <person name="Ohm R.A."/>
            <person name="Otillar R.P."/>
            <person name="Pangilinan J.L."/>
            <person name="Peng Y."/>
            <person name="Rokas A."/>
            <person name="Rosa C.A."/>
            <person name="Scheuner C."/>
            <person name="Sibirny A.A."/>
            <person name="Slot J.C."/>
            <person name="Stielow J.B."/>
            <person name="Sun H."/>
            <person name="Kurtzman C.P."/>
            <person name="Blackwell M."/>
            <person name="Grigoriev I.V."/>
            <person name="Jeffries T.W."/>
        </authorList>
    </citation>
    <scope>NUCLEOTIDE SEQUENCE [LARGE SCALE GENOMIC DNA]</scope>
    <source>
        <strain evidence="2">ATCC 58044 / CBS 1984 / NCYC 433 / NRRL Y-366-8</strain>
    </source>
</reference>
<keyword evidence="2" id="KW-1185">Reference proteome</keyword>
<evidence type="ECO:0000313" key="1">
    <source>
        <dbReference type="EMBL" id="ODQ58990.1"/>
    </source>
</evidence>